<reference evidence="2 3" key="1">
    <citation type="journal article" date="2012" name="J. Bacteriol.">
        <title>Genome Sequence of Fibrella aestuarina BUZ 2T, a Filamentous Marine Bacterium.</title>
        <authorList>
            <person name="Filippini M."/>
            <person name="Qi W."/>
            <person name="Blom J."/>
            <person name="Goesmann A."/>
            <person name="Smits T.H."/>
            <person name="Bagheri H.C."/>
        </authorList>
    </citation>
    <scope>NUCLEOTIDE SEQUENCE [LARGE SCALE GENOMIC DNA]</scope>
    <source>
        <strain evidence="3">BUZ 2T</strain>
    </source>
</reference>
<proteinExistence type="predicted"/>
<dbReference type="HOGENOM" id="CLU_737219_0_0_10"/>
<evidence type="ECO:0008006" key="4">
    <source>
        <dbReference type="Google" id="ProtNLM"/>
    </source>
</evidence>
<evidence type="ECO:0000256" key="1">
    <source>
        <dbReference type="SAM" id="SignalP"/>
    </source>
</evidence>
<evidence type="ECO:0000313" key="2">
    <source>
        <dbReference type="EMBL" id="CCH01436.1"/>
    </source>
</evidence>
<dbReference type="SUPFAM" id="SSF50965">
    <property type="entry name" value="Galactose oxidase, central domain"/>
    <property type="match status" value="1"/>
</dbReference>
<dbReference type="AlphaFoldDB" id="I0KBD3"/>
<dbReference type="KEGG" id="fae:FAES_3428"/>
<protein>
    <recommendedName>
        <fullName evidence="4">Kelch repeat-containing protein</fullName>
    </recommendedName>
</protein>
<keyword evidence="3" id="KW-1185">Reference proteome</keyword>
<accession>I0KBD3</accession>
<dbReference type="EMBL" id="HE796683">
    <property type="protein sequence ID" value="CCH01436.1"/>
    <property type="molecule type" value="Genomic_DNA"/>
</dbReference>
<evidence type="ECO:0000313" key="3">
    <source>
        <dbReference type="Proteomes" id="UP000011058"/>
    </source>
</evidence>
<organism evidence="2 3">
    <name type="scientific">Fibrella aestuarina BUZ 2</name>
    <dbReference type="NCBI Taxonomy" id="1166018"/>
    <lineage>
        <taxon>Bacteria</taxon>
        <taxon>Pseudomonadati</taxon>
        <taxon>Bacteroidota</taxon>
        <taxon>Cytophagia</taxon>
        <taxon>Cytophagales</taxon>
        <taxon>Spirosomataceae</taxon>
        <taxon>Fibrella</taxon>
    </lineage>
</organism>
<dbReference type="Proteomes" id="UP000011058">
    <property type="component" value="Chromosome"/>
</dbReference>
<name>I0KBD3_9BACT</name>
<gene>
    <name evidence="2" type="ORF">FAES_3428</name>
</gene>
<feature type="chain" id="PRO_5003631363" description="Kelch repeat-containing protein" evidence="1">
    <location>
        <begin position="25"/>
        <end position="375"/>
    </location>
</feature>
<dbReference type="OrthoDB" id="103335at2"/>
<dbReference type="Gene3D" id="2.120.10.80">
    <property type="entry name" value="Kelch-type beta propeller"/>
    <property type="match status" value="2"/>
</dbReference>
<dbReference type="InterPro" id="IPR015915">
    <property type="entry name" value="Kelch-typ_b-propeller"/>
</dbReference>
<dbReference type="PROSITE" id="PS51257">
    <property type="entry name" value="PROKAR_LIPOPROTEIN"/>
    <property type="match status" value="1"/>
</dbReference>
<feature type="signal peptide" evidence="1">
    <location>
        <begin position="1"/>
        <end position="24"/>
    </location>
</feature>
<dbReference type="InterPro" id="IPR011043">
    <property type="entry name" value="Gal_Oxase/kelch_b-propeller"/>
</dbReference>
<sequence length="375" mass="40869">MALPLNRFASFIFLLSFVASWLSSCTVDHPAAPTKPQSAYISPPTTNGPSGLAYAMQLGTKCFVLDAKEQFWQYDPINRSYTAKAKPPQLPELSRAGFFAIKLFTFSSADKIYLGGQSTAAIPGTTDFPVFLHVYDPTTDTWTSTNPYPGNGNPYPDNYIGFFASGRGYACSFVNGFANGSLTNQYRIYCYEYEPASSRWAKRFDTPFTLPSGLIYGNSTQSVVLNGKAYWAVNAYPAAKVGKPLSNEDKYVCIYELNPQTNELTLKLTTNPFGNGMPVSPSLQLGLSADNKIWFVTDGGFDSTSSIANQLFVYDSAVNQLSQTSASLLTSSDKALHSSVGFSVNDHLYIGLGQYSFRNGTPAGLESGFAEFNVK</sequence>
<dbReference type="RefSeq" id="WP_015332535.1">
    <property type="nucleotide sequence ID" value="NC_020054.1"/>
</dbReference>
<keyword evidence="1" id="KW-0732">Signal</keyword>